<sequence>MYPWASALRNAASPEKALCLFSRLHQNAIPFDSYCFLFTLKFCTHLRSTTIIRHLHAHIVKLGFSSHVYVATSLLNAYVVCYFRDACILFDEMPDKNTVTWNTMITGYSKSGDIKRARLVFDEMPYRDMASWSAMIAAYTNTGRHKQGLSVFREMVVDEGIKPDEMAAASVLSGCAQMGPLGLLAGKSIHGFFVKNEWQLNVELGTVLVNMYAKCGFLRNASQVFELMQKRNILTWTALICGSAQHGYIEHALAIFEKMRVEGIKPNELTFTGVLSACAQSGLVKEGRMYFNMIEEHYGMKPTIQHYGCMVDLLGKAGMLEESYEIIKTMKLEPNVAVWSAFLSACREHKQFGMAERVIKQVLKMVKPENNGGVYSLICDLYVLGEKWEEAERLRKLMLDENVRKVRGSSFVRSGLSVCLDEERKKFQRIVNSRYGND</sequence>
<organism evidence="1 2">
    <name type="scientific">Bauhinia variegata</name>
    <name type="common">Purple orchid tree</name>
    <name type="synonym">Phanera variegata</name>
    <dbReference type="NCBI Taxonomy" id="167791"/>
    <lineage>
        <taxon>Eukaryota</taxon>
        <taxon>Viridiplantae</taxon>
        <taxon>Streptophyta</taxon>
        <taxon>Embryophyta</taxon>
        <taxon>Tracheophyta</taxon>
        <taxon>Spermatophyta</taxon>
        <taxon>Magnoliopsida</taxon>
        <taxon>eudicotyledons</taxon>
        <taxon>Gunneridae</taxon>
        <taxon>Pentapetalae</taxon>
        <taxon>rosids</taxon>
        <taxon>fabids</taxon>
        <taxon>Fabales</taxon>
        <taxon>Fabaceae</taxon>
        <taxon>Cercidoideae</taxon>
        <taxon>Cercideae</taxon>
        <taxon>Bauhiniinae</taxon>
        <taxon>Bauhinia</taxon>
    </lineage>
</organism>
<dbReference type="Proteomes" id="UP000828941">
    <property type="component" value="Chromosome 13"/>
</dbReference>
<keyword evidence="2" id="KW-1185">Reference proteome</keyword>
<reference evidence="1 2" key="1">
    <citation type="journal article" date="2022" name="DNA Res.">
        <title>Chromosomal-level genome assembly of the orchid tree Bauhinia variegata (Leguminosae; Cercidoideae) supports the allotetraploid origin hypothesis of Bauhinia.</title>
        <authorList>
            <person name="Zhong Y."/>
            <person name="Chen Y."/>
            <person name="Zheng D."/>
            <person name="Pang J."/>
            <person name="Liu Y."/>
            <person name="Luo S."/>
            <person name="Meng S."/>
            <person name="Qian L."/>
            <person name="Wei D."/>
            <person name="Dai S."/>
            <person name="Zhou R."/>
        </authorList>
    </citation>
    <scope>NUCLEOTIDE SEQUENCE [LARGE SCALE GENOMIC DNA]</scope>
    <source>
        <strain evidence="1">BV-YZ2020</strain>
    </source>
</reference>
<proteinExistence type="predicted"/>
<accession>A0ACB9KWX2</accession>
<comment type="caution">
    <text evidence="1">The sequence shown here is derived from an EMBL/GenBank/DDBJ whole genome shotgun (WGS) entry which is preliminary data.</text>
</comment>
<gene>
    <name evidence="1" type="ORF">L6164_034888</name>
</gene>
<evidence type="ECO:0000313" key="1">
    <source>
        <dbReference type="EMBL" id="KAI4301628.1"/>
    </source>
</evidence>
<dbReference type="EMBL" id="CM039438">
    <property type="protein sequence ID" value="KAI4301628.1"/>
    <property type="molecule type" value="Genomic_DNA"/>
</dbReference>
<name>A0ACB9KWX2_BAUVA</name>
<protein>
    <submittedName>
        <fullName evidence="1">Uncharacterized protein</fullName>
    </submittedName>
</protein>
<evidence type="ECO:0000313" key="2">
    <source>
        <dbReference type="Proteomes" id="UP000828941"/>
    </source>
</evidence>